<protein>
    <submittedName>
        <fullName evidence="2">NmrA family transcriptional regulator</fullName>
    </submittedName>
</protein>
<accession>A0A7I7XCM3</accession>
<dbReference type="Gene3D" id="3.40.50.720">
    <property type="entry name" value="NAD(P)-binding Rossmann-like Domain"/>
    <property type="match status" value="1"/>
</dbReference>
<keyword evidence="3" id="KW-1185">Reference proteome</keyword>
<dbReference type="AlphaFoldDB" id="A0A7I7XCM3"/>
<evidence type="ECO:0000259" key="1">
    <source>
        <dbReference type="Pfam" id="PF05368"/>
    </source>
</evidence>
<dbReference type="PANTHER" id="PTHR43162">
    <property type="match status" value="1"/>
</dbReference>
<dbReference type="InterPro" id="IPR036291">
    <property type="entry name" value="NAD(P)-bd_dom_sf"/>
</dbReference>
<dbReference type="Proteomes" id="UP000466517">
    <property type="component" value="Chromosome"/>
</dbReference>
<evidence type="ECO:0000313" key="3">
    <source>
        <dbReference type="Proteomes" id="UP000466517"/>
    </source>
</evidence>
<dbReference type="KEGG" id="mmag:MMAD_09480"/>
<name>A0A7I7XCM3_9MYCO</name>
<feature type="domain" description="NmrA-like" evidence="1">
    <location>
        <begin position="2"/>
        <end position="241"/>
    </location>
</feature>
<dbReference type="EMBL" id="AP022610">
    <property type="protein sequence ID" value="BBZ26653.1"/>
    <property type="molecule type" value="Genomic_DNA"/>
</dbReference>
<dbReference type="PANTHER" id="PTHR43162:SF1">
    <property type="entry name" value="PRESTALK A DIFFERENTIATION PROTEIN A"/>
    <property type="match status" value="1"/>
</dbReference>
<dbReference type="Pfam" id="PF05368">
    <property type="entry name" value="NmrA"/>
    <property type="match status" value="1"/>
</dbReference>
<dbReference type="SUPFAM" id="SSF51735">
    <property type="entry name" value="NAD(P)-binding Rossmann-fold domains"/>
    <property type="match status" value="1"/>
</dbReference>
<organism evidence="2 3">
    <name type="scientific">Mycolicibacterium madagascariense</name>
    <dbReference type="NCBI Taxonomy" id="212765"/>
    <lineage>
        <taxon>Bacteria</taxon>
        <taxon>Bacillati</taxon>
        <taxon>Actinomycetota</taxon>
        <taxon>Actinomycetes</taxon>
        <taxon>Mycobacteriales</taxon>
        <taxon>Mycobacteriaceae</taxon>
        <taxon>Mycolicibacterium</taxon>
    </lineage>
</organism>
<dbReference type="InterPro" id="IPR008030">
    <property type="entry name" value="NmrA-like"/>
</dbReference>
<dbReference type="RefSeq" id="WP_163733223.1">
    <property type="nucleotide sequence ID" value="NZ_AP022610.1"/>
</dbReference>
<evidence type="ECO:0000313" key="2">
    <source>
        <dbReference type="EMBL" id="BBZ26653.1"/>
    </source>
</evidence>
<gene>
    <name evidence="2" type="ORF">MMAD_09480</name>
</gene>
<dbReference type="Gene3D" id="3.90.25.10">
    <property type="entry name" value="UDP-galactose 4-epimerase, domain 1"/>
    <property type="match status" value="1"/>
</dbReference>
<reference evidence="2 3" key="1">
    <citation type="journal article" date="2019" name="Emerg. Microbes Infect.">
        <title>Comprehensive subspecies identification of 175 nontuberculous mycobacteria species based on 7547 genomic profiles.</title>
        <authorList>
            <person name="Matsumoto Y."/>
            <person name="Kinjo T."/>
            <person name="Motooka D."/>
            <person name="Nabeya D."/>
            <person name="Jung N."/>
            <person name="Uechi K."/>
            <person name="Horii T."/>
            <person name="Iida T."/>
            <person name="Fujita J."/>
            <person name="Nakamura S."/>
        </authorList>
    </citation>
    <scope>NUCLEOTIDE SEQUENCE [LARGE SCALE GENOMIC DNA]</scope>
    <source>
        <strain evidence="2 3">JCM 13574</strain>
    </source>
</reference>
<proteinExistence type="predicted"/>
<dbReference type="InterPro" id="IPR051604">
    <property type="entry name" value="Ergot_Alk_Oxidoreductase"/>
</dbReference>
<sequence>MSSPILVTGATGRHGNTGEHLVGRLLAAGRSVRVLARGHNPRTQHLAVLGAEIVIGDLGDRRSLVPALRDVDLVYFVYPINAGIVSAAANYAAAVRKVGRHPRTVVMSMGPAHPEHPSALGRAQWLAEQVLDWAGLDLTVLRVAALFHENLAVLHARTIRDEQVIRNCFGADPVPWIGARDVADLAATALLHPEGLGVGPVHHLAGAEDLSHLDIADALTELLDIPIEFADITEAQWRDDLITLANSDTTGALNTAMAQHISAVASQIARGGGPAMSSDPDRLHRLIGHAPVTMREFLATNIEDFRSVRLVR</sequence>